<dbReference type="PROSITE" id="PS51293">
    <property type="entry name" value="SANT"/>
    <property type="match status" value="1"/>
</dbReference>
<dbReference type="PANTHER" id="PTHR45614:SF253">
    <property type="entry name" value="CHROMOSOME UNDETERMINED SCAFFOLD_38, WHOLE GENOME SHOTGUN SEQUENCE"/>
    <property type="match status" value="1"/>
</dbReference>
<sequence length="142" mass="16988">MTENQQAQEPKKKRTHSAFKPEEDIMLISLVNQYGLNNWNEIANHMPNRSKRQCKERYLLFLSPNIKNAPWTYEEDLKLIQMLKIFGKRWTMIAKFFNGRSDINIKNRYHMRVKDLIDKDIETPQNKYFPIPILSCTKEGKI</sequence>
<dbReference type="PROSITE" id="PS51294">
    <property type="entry name" value="HTH_MYB"/>
    <property type="match status" value="2"/>
</dbReference>
<dbReference type="SUPFAM" id="SSF46689">
    <property type="entry name" value="Homeodomain-like"/>
    <property type="match status" value="1"/>
</dbReference>
<evidence type="ECO:0008006" key="6">
    <source>
        <dbReference type="Google" id="ProtNLM"/>
    </source>
</evidence>
<accession>A0ABR2HY60</accession>
<evidence type="ECO:0000313" key="5">
    <source>
        <dbReference type="Proteomes" id="UP001470230"/>
    </source>
</evidence>
<proteinExistence type="predicted"/>
<evidence type="ECO:0000259" key="3">
    <source>
        <dbReference type="PROSITE" id="PS51294"/>
    </source>
</evidence>
<dbReference type="EMBL" id="JAPFFF010000021">
    <property type="protein sequence ID" value="KAK8854234.1"/>
    <property type="molecule type" value="Genomic_DNA"/>
</dbReference>
<gene>
    <name evidence="4" type="ORF">M9Y10_016793</name>
</gene>
<dbReference type="SMART" id="SM00717">
    <property type="entry name" value="SANT"/>
    <property type="match status" value="2"/>
</dbReference>
<protein>
    <recommendedName>
        <fullName evidence="6">Myb-like DNA-binding domain containing protein</fullName>
    </recommendedName>
</protein>
<dbReference type="Gene3D" id="1.10.10.60">
    <property type="entry name" value="Homeodomain-like"/>
    <property type="match status" value="2"/>
</dbReference>
<name>A0ABR2HY60_9EUKA</name>
<dbReference type="InterPro" id="IPR050560">
    <property type="entry name" value="MYB_TF"/>
</dbReference>
<dbReference type="CDD" id="cd00167">
    <property type="entry name" value="SANT"/>
    <property type="match status" value="2"/>
</dbReference>
<dbReference type="PANTHER" id="PTHR45614">
    <property type="entry name" value="MYB PROTEIN-RELATED"/>
    <property type="match status" value="1"/>
</dbReference>
<evidence type="ECO:0000259" key="1">
    <source>
        <dbReference type="PROSITE" id="PS50090"/>
    </source>
</evidence>
<feature type="domain" description="HTH myb-type" evidence="3">
    <location>
        <begin position="63"/>
        <end position="117"/>
    </location>
</feature>
<comment type="caution">
    <text evidence="4">The sequence shown here is derived from an EMBL/GenBank/DDBJ whole genome shotgun (WGS) entry which is preliminary data.</text>
</comment>
<dbReference type="Pfam" id="PF13921">
    <property type="entry name" value="Myb_DNA-bind_6"/>
    <property type="match status" value="1"/>
</dbReference>
<dbReference type="InterPro" id="IPR017884">
    <property type="entry name" value="SANT_dom"/>
</dbReference>
<feature type="domain" description="Myb-like" evidence="1">
    <location>
        <begin position="11"/>
        <end position="62"/>
    </location>
</feature>
<dbReference type="InterPro" id="IPR017930">
    <property type="entry name" value="Myb_dom"/>
</dbReference>
<evidence type="ECO:0000259" key="2">
    <source>
        <dbReference type="PROSITE" id="PS51293"/>
    </source>
</evidence>
<evidence type="ECO:0000313" key="4">
    <source>
        <dbReference type="EMBL" id="KAK8854234.1"/>
    </source>
</evidence>
<keyword evidence="5" id="KW-1185">Reference proteome</keyword>
<organism evidence="4 5">
    <name type="scientific">Tritrichomonas musculus</name>
    <dbReference type="NCBI Taxonomy" id="1915356"/>
    <lineage>
        <taxon>Eukaryota</taxon>
        <taxon>Metamonada</taxon>
        <taxon>Parabasalia</taxon>
        <taxon>Tritrichomonadida</taxon>
        <taxon>Tritrichomonadidae</taxon>
        <taxon>Tritrichomonas</taxon>
    </lineage>
</organism>
<feature type="domain" description="SANT" evidence="2">
    <location>
        <begin position="31"/>
        <end position="65"/>
    </location>
</feature>
<feature type="domain" description="HTH myb-type" evidence="3">
    <location>
        <begin position="11"/>
        <end position="57"/>
    </location>
</feature>
<dbReference type="Proteomes" id="UP001470230">
    <property type="component" value="Unassembled WGS sequence"/>
</dbReference>
<feature type="domain" description="Myb-like" evidence="1">
    <location>
        <begin position="63"/>
        <end position="113"/>
    </location>
</feature>
<dbReference type="InterPro" id="IPR001005">
    <property type="entry name" value="SANT/Myb"/>
</dbReference>
<reference evidence="4 5" key="1">
    <citation type="submission" date="2024-04" db="EMBL/GenBank/DDBJ databases">
        <title>Tritrichomonas musculus Genome.</title>
        <authorList>
            <person name="Alves-Ferreira E."/>
            <person name="Grigg M."/>
            <person name="Lorenzi H."/>
            <person name="Galac M."/>
        </authorList>
    </citation>
    <scope>NUCLEOTIDE SEQUENCE [LARGE SCALE GENOMIC DNA]</scope>
    <source>
        <strain evidence="4 5">EAF2021</strain>
    </source>
</reference>
<dbReference type="InterPro" id="IPR009057">
    <property type="entry name" value="Homeodomain-like_sf"/>
</dbReference>
<dbReference type="PROSITE" id="PS50090">
    <property type="entry name" value="MYB_LIKE"/>
    <property type="match status" value="2"/>
</dbReference>